<gene>
    <name evidence="1" type="ORF">QTP70_002043</name>
</gene>
<comment type="caution">
    <text evidence="1">The sequence shown here is derived from an EMBL/GenBank/DDBJ whole genome shotgun (WGS) entry which is preliminary data.</text>
</comment>
<dbReference type="InterPro" id="IPR044933">
    <property type="entry name" value="DIA_GBD_sf"/>
</dbReference>
<dbReference type="Proteomes" id="UP001274896">
    <property type="component" value="Unassembled WGS sequence"/>
</dbReference>
<name>A0AAE0QWA2_9TELE</name>
<evidence type="ECO:0000313" key="2">
    <source>
        <dbReference type="Proteomes" id="UP001274896"/>
    </source>
</evidence>
<dbReference type="AlphaFoldDB" id="A0AAE0QWA2"/>
<sequence length="130" mass="14986">MLSWLTSSDSLVSVLTTGLEDCVQISFFNVCSKILDIFYQTCEVYNMSGYNDDTSRYNDALEGLGYIMQQEDMNLNEDRKAPLREKDLSTKREMVVQYISATAKSVFFMSIFCNPTQLFHYICLAMVYDL</sequence>
<organism evidence="1 2">
    <name type="scientific">Hemibagrus guttatus</name>
    <dbReference type="NCBI Taxonomy" id="175788"/>
    <lineage>
        <taxon>Eukaryota</taxon>
        <taxon>Metazoa</taxon>
        <taxon>Chordata</taxon>
        <taxon>Craniata</taxon>
        <taxon>Vertebrata</taxon>
        <taxon>Euteleostomi</taxon>
        <taxon>Actinopterygii</taxon>
        <taxon>Neopterygii</taxon>
        <taxon>Teleostei</taxon>
        <taxon>Ostariophysi</taxon>
        <taxon>Siluriformes</taxon>
        <taxon>Bagridae</taxon>
        <taxon>Hemibagrus</taxon>
    </lineage>
</organism>
<proteinExistence type="predicted"/>
<dbReference type="EMBL" id="JAUCMX010000009">
    <property type="protein sequence ID" value="KAK3534965.1"/>
    <property type="molecule type" value="Genomic_DNA"/>
</dbReference>
<keyword evidence="2" id="KW-1185">Reference proteome</keyword>
<accession>A0AAE0QWA2</accession>
<evidence type="ECO:0000313" key="1">
    <source>
        <dbReference type="EMBL" id="KAK3534965.1"/>
    </source>
</evidence>
<dbReference type="Gene3D" id="1.10.20.40">
    <property type="entry name" value="Formin, diaphanous GTPase-binding domain"/>
    <property type="match status" value="1"/>
</dbReference>
<protein>
    <submittedName>
        <fullName evidence="1">Uncharacterized protein</fullName>
    </submittedName>
</protein>
<reference evidence="1" key="1">
    <citation type="submission" date="2023-06" db="EMBL/GenBank/DDBJ databases">
        <title>Male Hemibagrus guttatus genome.</title>
        <authorList>
            <person name="Bian C."/>
        </authorList>
    </citation>
    <scope>NUCLEOTIDE SEQUENCE</scope>
    <source>
        <strain evidence="1">Male_cb2023</strain>
        <tissue evidence="1">Muscle</tissue>
    </source>
</reference>